<comment type="caution">
    <text evidence="1">The sequence shown here is derived from an EMBL/GenBank/DDBJ whole genome shotgun (WGS) entry which is preliminary data.</text>
</comment>
<gene>
    <name evidence="1" type="ORF">RND61_26510</name>
</gene>
<keyword evidence="2" id="KW-1185">Reference proteome</keyword>
<organism evidence="1 2">
    <name type="scientific">Streptomyces tamarix</name>
    <dbReference type="NCBI Taxonomy" id="3078565"/>
    <lineage>
        <taxon>Bacteria</taxon>
        <taxon>Bacillati</taxon>
        <taxon>Actinomycetota</taxon>
        <taxon>Actinomycetes</taxon>
        <taxon>Kitasatosporales</taxon>
        <taxon>Streptomycetaceae</taxon>
        <taxon>Streptomyces</taxon>
    </lineage>
</organism>
<name>A0ABU3QS72_9ACTN</name>
<evidence type="ECO:0000313" key="1">
    <source>
        <dbReference type="EMBL" id="MDT9685589.1"/>
    </source>
</evidence>
<evidence type="ECO:0000313" key="2">
    <source>
        <dbReference type="Proteomes" id="UP001250181"/>
    </source>
</evidence>
<dbReference type="RefSeq" id="WP_315880633.1">
    <property type="nucleotide sequence ID" value="NZ_JAWCTQ010000044.1"/>
</dbReference>
<reference evidence="1 2" key="1">
    <citation type="submission" date="2023-09" db="EMBL/GenBank/DDBJ databases">
        <title>Streptomyces sp. nov.: A antagonism against Alternaria gaisen Producing Streptochlin, Isolated from Tamarix root soil.</title>
        <authorList>
            <person name="Chen Y."/>
        </authorList>
    </citation>
    <scope>NUCLEOTIDE SEQUENCE [LARGE SCALE GENOMIC DNA]</scope>
    <source>
        <strain evidence="1 2">TRM76323</strain>
    </source>
</reference>
<dbReference type="EMBL" id="JAWCTQ010000044">
    <property type="protein sequence ID" value="MDT9685589.1"/>
    <property type="molecule type" value="Genomic_DNA"/>
</dbReference>
<proteinExistence type="predicted"/>
<sequence>MPYTVGLDVLGVCRTLKGFCPPALADRWNRRLYVFIEPDQGGVWAEDIWTLPRESWLTIPHPQFGPYDCPTWWVQRPHSAHELLAAVELRTAVRLAMPAYRRRVASVPADGGVL</sequence>
<protein>
    <submittedName>
        <fullName evidence="1">Uncharacterized protein</fullName>
    </submittedName>
</protein>
<accession>A0ABU3QS72</accession>
<dbReference type="Proteomes" id="UP001250181">
    <property type="component" value="Unassembled WGS sequence"/>
</dbReference>